<evidence type="ECO:0008006" key="4">
    <source>
        <dbReference type="Google" id="ProtNLM"/>
    </source>
</evidence>
<evidence type="ECO:0000256" key="1">
    <source>
        <dbReference type="SAM" id="MobiDB-lite"/>
    </source>
</evidence>
<dbReference type="InterPro" id="IPR043129">
    <property type="entry name" value="ATPase_NBD"/>
</dbReference>
<dbReference type="STRING" id="1314800.A0A1B7MPV4"/>
<dbReference type="Gene3D" id="3.30.420.40">
    <property type="match status" value="1"/>
</dbReference>
<dbReference type="InParanoid" id="A0A1B7MPV4"/>
<proteinExistence type="predicted"/>
<organism evidence="2 3">
    <name type="scientific">Rhizopogon vinicolor AM-OR11-026</name>
    <dbReference type="NCBI Taxonomy" id="1314800"/>
    <lineage>
        <taxon>Eukaryota</taxon>
        <taxon>Fungi</taxon>
        <taxon>Dikarya</taxon>
        <taxon>Basidiomycota</taxon>
        <taxon>Agaricomycotina</taxon>
        <taxon>Agaricomycetes</taxon>
        <taxon>Agaricomycetidae</taxon>
        <taxon>Boletales</taxon>
        <taxon>Suillineae</taxon>
        <taxon>Rhizopogonaceae</taxon>
        <taxon>Rhizopogon</taxon>
    </lineage>
</organism>
<reference evidence="2 3" key="1">
    <citation type="submission" date="2016-06" db="EMBL/GenBank/DDBJ databases">
        <title>Comparative genomics of the ectomycorrhizal sister species Rhizopogon vinicolor and Rhizopogon vesiculosus (Basidiomycota: Boletales) reveals a divergence of the mating type B locus.</title>
        <authorList>
            <consortium name="DOE Joint Genome Institute"/>
            <person name="Mujic A.B."/>
            <person name="Kuo A."/>
            <person name="Tritt A."/>
            <person name="Lipzen A."/>
            <person name="Chen C."/>
            <person name="Johnson J."/>
            <person name="Sharma A."/>
            <person name="Barry K."/>
            <person name="Grigoriev I.V."/>
            <person name="Spatafora J.W."/>
        </authorList>
    </citation>
    <scope>NUCLEOTIDE SEQUENCE [LARGE SCALE GENOMIC DNA]</scope>
    <source>
        <strain evidence="2 3">AM-OR11-026</strain>
    </source>
</reference>
<evidence type="ECO:0000313" key="2">
    <source>
        <dbReference type="EMBL" id="OAX34642.1"/>
    </source>
</evidence>
<feature type="region of interest" description="Disordered" evidence="1">
    <location>
        <begin position="786"/>
        <end position="814"/>
    </location>
</feature>
<dbReference type="PANTHER" id="PTHR14187:SF5">
    <property type="entry name" value="HEAT SHOCK 70 KDA PROTEIN 12A"/>
    <property type="match status" value="1"/>
</dbReference>
<dbReference type="OrthoDB" id="2963168at2759"/>
<evidence type="ECO:0000313" key="3">
    <source>
        <dbReference type="Proteomes" id="UP000092154"/>
    </source>
</evidence>
<name>A0A1B7MPV4_9AGAM</name>
<sequence length="814" mass="91302">MRPTRLHLKPCMFPREPYKGKTRKLVLAFDVGTTFSGVSYCILDPGEVPVIRGVSRYPAQEQVGGDSKIPSILYYDLQGVVRAVGAEALQERIIEQAEDEGWVKLEWWKLHLRAEHLSSSHIREDDIPSLPQGKSAVQVLADFMRYLFQCARTYIEESHLNLWRSVENSIEFVLTHPNGWEGPQQQQIRRAAELAAVSDFPVEEEVQSGNQGVVIVDAGGGTIDLSAYSMKLSPTSFEEIAPAECCLQGSVFVTRRAQDLLKNKLSGSSYSSPEMIAQMTNIFDKTTKLRFRKPDEPSYIKFGTTRDKDMMYDIRSGQLKLAGQHIAGLFEPSVIAIIEAFEQQKRAASTPVNFVFLVGGFAASDWLFARLQAYFQPLGISFCRPDSHVNKAVADGAVSFYIDHLVSSRVARATYGVEIYTPFNPHDPEHQARQHTRFFDAAGDPSIPNQFASILLKGSVFVTRRAHDLLKNKLSGSNYSSPEMIAQMTGIFDKTTKLRFRKADEPSYVKFGTIRDKDLKYGIRSGQLKLAGQDIAGLFEPSVKTIIEAFEQQKRVASTPVNTDSDNDMKFVFLVGGFAASDWLFARLQEYFQPLGIGFCRPDGHVNKAVADGAVSFYIDHLVLSRVARATYGVEIYTPFSPHDPEHQARQHTRFIDAAGDPSIPNQFASILLKGTQVSELREFRQSFDFIQNSGCVVGHAVDIMCYKGNLQEPKWLDVDRSSFSTLCMIYPDLSELLQTAHPRQSASDQSDYYVLNIEVIFLFGLTELKAQGVEMRLLVIQEDASAKENDRPLEKNKSRRTDNQCDGGKEHQD</sequence>
<dbReference type="Proteomes" id="UP000092154">
    <property type="component" value="Unassembled WGS sequence"/>
</dbReference>
<protein>
    <recommendedName>
        <fullName evidence="4">Actin-like ATPase domain-containing protein</fullName>
    </recommendedName>
</protein>
<gene>
    <name evidence="2" type="ORF">K503DRAFT_859084</name>
</gene>
<dbReference type="CDD" id="cd10170">
    <property type="entry name" value="ASKHA_NBD_HSP70"/>
    <property type="match status" value="1"/>
</dbReference>
<accession>A0A1B7MPV4</accession>
<dbReference type="PANTHER" id="PTHR14187">
    <property type="entry name" value="ALPHA KINASE/ELONGATION FACTOR 2 KINASE"/>
    <property type="match status" value="1"/>
</dbReference>
<dbReference type="EMBL" id="KV448585">
    <property type="protein sequence ID" value="OAX34642.1"/>
    <property type="molecule type" value="Genomic_DNA"/>
</dbReference>
<dbReference type="AlphaFoldDB" id="A0A1B7MPV4"/>
<dbReference type="SUPFAM" id="SSF53067">
    <property type="entry name" value="Actin-like ATPase domain"/>
    <property type="match status" value="3"/>
</dbReference>
<keyword evidence="3" id="KW-1185">Reference proteome</keyword>